<evidence type="ECO:0000313" key="5">
    <source>
        <dbReference type="Proteomes" id="UP000028680"/>
    </source>
</evidence>
<dbReference type="KEGG" id="ptp:RCA23_c10950"/>
<dbReference type="Proteomes" id="UP000028680">
    <property type="component" value="Chromosome"/>
</dbReference>
<keyword evidence="1" id="KW-1003">Cell membrane</keyword>
<feature type="transmembrane region" description="Helical" evidence="2">
    <location>
        <begin position="172"/>
        <end position="191"/>
    </location>
</feature>
<organism evidence="4 5">
    <name type="scientific">Planktomarina temperata RCA23</name>
    <dbReference type="NCBI Taxonomy" id="666509"/>
    <lineage>
        <taxon>Bacteria</taxon>
        <taxon>Pseudomonadati</taxon>
        <taxon>Pseudomonadota</taxon>
        <taxon>Alphaproteobacteria</taxon>
        <taxon>Rhodobacterales</taxon>
        <taxon>Paracoccaceae</taxon>
        <taxon>Planktomarina</taxon>
    </lineage>
</organism>
<feature type="transmembrane region" description="Helical" evidence="2">
    <location>
        <begin position="494"/>
        <end position="512"/>
    </location>
</feature>
<reference evidence="4 5" key="1">
    <citation type="journal article" date="2014" name="ISME J.">
        <title>Adaptation of an abundant Roseobacter RCA organism to pelagic systems revealed by genomic and transcriptomic analyses.</title>
        <authorList>
            <person name="Voget S."/>
            <person name="Wemheuer B."/>
            <person name="Brinkhoff T."/>
            <person name="Vollmers J."/>
            <person name="Dietrich S."/>
            <person name="Giebel H.A."/>
            <person name="Beardsley C."/>
            <person name="Sardemann C."/>
            <person name="Bakenhus I."/>
            <person name="Billerbeck S."/>
            <person name="Daniel R."/>
            <person name="Simon M."/>
        </authorList>
    </citation>
    <scope>NUCLEOTIDE SEQUENCE [LARGE SCALE GENOMIC DNA]</scope>
    <source>
        <strain evidence="4 5">RCA23</strain>
    </source>
</reference>
<keyword evidence="2" id="KW-0472">Membrane</keyword>
<feature type="transmembrane region" description="Helical" evidence="2">
    <location>
        <begin position="198"/>
        <end position="219"/>
    </location>
</feature>
<feature type="transmembrane region" description="Helical" evidence="2">
    <location>
        <begin position="262"/>
        <end position="281"/>
    </location>
</feature>
<dbReference type="EMBL" id="CP003984">
    <property type="protein sequence ID" value="AII86645.1"/>
    <property type="molecule type" value="Genomic_DNA"/>
</dbReference>
<feature type="transmembrane region" description="Helical" evidence="2">
    <location>
        <begin position="102"/>
        <end position="121"/>
    </location>
</feature>
<feature type="transmembrane region" description="Helical" evidence="2">
    <location>
        <begin position="383"/>
        <end position="404"/>
    </location>
</feature>
<evidence type="ECO:0000256" key="2">
    <source>
        <dbReference type="SAM" id="Phobius"/>
    </source>
</evidence>
<keyword evidence="2" id="KW-1133">Transmembrane helix</keyword>
<feature type="transmembrane region" description="Helical" evidence="2">
    <location>
        <begin position="704"/>
        <end position="722"/>
    </location>
</feature>
<feature type="transmembrane region" description="Helical" evidence="2">
    <location>
        <begin position="626"/>
        <end position="649"/>
    </location>
</feature>
<accession>A0AAN0RID1</accession>
<evidence type="ECO:0000259" key="3">
    <source>
        <dbReference type="Pfam" id="PF06808"/>
    </source>
</evidence>
<evidence type="ECO:0000313" key="4">
    <source>
        <dbReference type="EMBL" id="AII86645.1"/>
    </source>
</evidence>
<comment type="subcellular location">
    <subcellularLocation>
        <location evidence="1">Cell inner membrane</location>
        <topology evidence="1">Multi-pass membrane protein</topology>
    </subcellularLocation>
</comment>
<dbReference type="PANTHER" id="PTHR43849:SF2">
    <property type="entry name" value="BLL3936 PROTEIN"/>
    <property type="match status" value="1"/>
</dbReference>
<keyword evidence="2" id="KW-0812">Transmembrane</keyword>
<protein>
    <submittedName>
        <fullName evidence="4">TRAP transporter, 4TM/12TM fusion protein</fullName>
    </submittedName>
</protein>
<dbReference type="NCBIfam" id="TIGR02123">
    <property type="entry name" value="TRAP_fused"/>
    <property type="match status" value="1"/>
</dbReference>
<dbReference type="InterPro" id="IPR011853">
    <property type="entry name" value="TRAP_DctM-Dct_fused"/>
</dbReference>
<feature type="transmembrane region" description="Helical" evidence="2">
    <location>
        <begin position="600"/>
        <end position="620"/>
    </location>
</feature>
<dbReference type="PANTHER" id="PTHR43849">
    <property type="entry name" value="BLL3936 PROTEIN"/>
    <property type="match status" value="1"/>
</dbReference>
<keyword evidence="1" id="KW-0997">Cell inner membrane</keyword>
<dbReference type="InterPro" id="IPR010656">
    <property type="entry name" value="DctM"/>
</dbReference>
<dbReference type="Pfam" id="PF06808">
    <property type="entry name" value="DctM"/>
    <property type="match status" value="1"/>
</dbReference>
<dbReference type="RefSeq" id="WP_044049478.1">
    <property type="nucleotide sequence ID" value="NZ_CP003984.1"/>
</dbReference>
<feature type="transmembrane region" description="Helical" evidence="2">
    <location>
        <begin position="576"/>
        <end position="593"/>
    </location>
</feature>
<keyword evidence="5" id="KW-1185">Reference proteome</keyword>
<dbReference type="GO" id="GO:0022857">
    <property type="term" value="F:transmembrane transporter activity"/>
    <property type="evidence" value="ECO:0007669"/>
    <property type="project" value="UniProtKB-UniRule"/>
</dbReference>
<feature type="transmembrane region" description="Helical" evidence="2">
    <location>
        <begin position="757"/>
        <end position="774"/>
    </location>
</feature>
<feature type="transmembrane region" description="Helical" evidence="2">
    <location>
        <begin position="429"/>
        <end position="447"/>
    </location>
</feature>
<dbReference type="GO" id="GO:0005886">
    <property type="term" value="C:plasma membrane"/>
    <property type="evidence" value="ECO:0007669"/>
    <property type="project" value="UniProtKB-SubCell"/>
</dbReference>
<feature type="transmembrane region" description="Helical" evidence="2">
    <location>
        <begin position="63"/>
        <end position="82"/>
    </location>
</feature>
<feature type="domain" description="TRAP C4-dicarboxylate transport system permease DctM subunit" evidence="3">
    <location>
        <begin position="264"/>
        <end position="685"/>
    </location>
</feature>
<feature type="transmembrane region" description="Helical" evidence="2">
    <location>
        <begin position="661"/>
        <end position="684"/>
    </location>
</feature>
<feature type="transmembrane region" description="Helical" evidence="2">
    <location>
        <begin position="345"/>
        <end position="371"/>
    </location>
</feature>
<evidence type="ECO:0000256" key="1">
    <source>
        <dbReference type="RuleBase" id="RU369079"/>
    </source>
</evidence>
<feature type="transmembrane region" description="Helical" evidence="2">
    <location>
        <begin position="533"/>
        <end position="556"/>
    </location>
</feature>
<keyword evidence="1" id="KW-0813">Transport</keyword>
<comment type="function">
    <text evidence="1">Part of the tripartite ATP-independent periplasmic (TRAP) transport system.</text>
</comment>
<gene>
    <name evidence="4" type="ORF">RCA23_c10950</name>
</gene>
<proteinExistence type="predicted"/>
<feature type="transmembrane region" description="Helical" evidence="2">
    <location>
        <begin position="21"/>
        <end position="43"/>
    </location>
</feature>
<sequence length="783" mass="84815">MSDQNSTNSIIAFQKPVFVDRLIYILALLLVLLGLINVTPAIPGWDNLWKDLTGNEFFRIRRFPTEWLFPITFFWMMLVVALKKSMWRSWANKSATVRRFGLFMDAALVVAAAAISLTYLVEIESVCLIDKFTGDRERLVAKALQAEIDFAELYGLPVPDTADDPGCATTTGSWLILIMFSAVAVFLGYNIKVWGLPLVLVSILIAAYTFFTILNWYFFGPEDQNKYLVTILSSEDVRSLGSSHGLFQDALVNQSSGLLGRFINVLLVLVFPYVILGALFGKCAGGQSLIKLAFAATRNLRGGPAHAAVVSSAMFGTITGGPVVNVLSTGVLTIPMMLKRGFSKVFSGGVEAAASSGGAIMPPIMGVAAFIMAALTGVPYREIIIAATLPALFYFFCLFLSVMFQARKQKIEAVGELTEDMKLTGEDRLHLMQIFGPVLLVLILLLTPKDAVGCSWYSIMLGAVVDQRNGTCEITSLPWIIELCQNAAGDASAAGWWAVFLLLILMFVDKSFRAKPMKIFDGLSQAGVTISTLFLMFVAVTVIDVCLNFTGLAKFVAVDVLGFLNSFDVSANSAGFQLFALFLTMLLAVLLGMGMPAVPAYINVALLMGPMLVGLGLATFTAHMFIFYFAVASAITPPVALAAFAAASITKADPMKTGFSAVRSGIVMFTIPFVFALYPELLLIDKAVIDPNNGLFIAGYDGSLNFGWLALLMLRIAVALYLVSSALAGFDRKALKPIMICTRLIIAVLILARPTEIYGLALAGGFVLVAWHTLRSRDELPTT</sequence>
<name>A0AAN0RID1_9RHOB</name>
<dbReference type="AlphaFoldDB" id="A0AAN0RID1"/>